<dbReference type="PANTHER" id="PTHR38011:SF12">
    <property type="entry name" value="BIFUNCTIONAL DEAMINASE-REDUCTASE DOMAIN PROTEIN"/>
    <property type="match status" value="1"/>
</dbReference>
<evidence type="ECO:0000313" key="2">
    <source>
        <dbReference type="EMBL" id="RZU77531.1"/>
    </source>
</evidence>
<dbReference type="EMBL" id="SHLD01000001">
    <property type="protein sequence ID" value="RZU77531.1"/>
    <property type="molecule type" value="Genomic_DNA"/>
</dbReference>
<accession>A0A4Q8BJ03</accession>
<dbReference type="OrthoDB" id="2313602at2"/>
<dbReference type="RefSeq" id="WP_130338960.1">
    <property type="nucleotide sequence ID" value="NZ_SHLD01000001.1"/>
</dbReference>
<dbReference type="Gene3D" id="3.40.430.10">
    <property type="entry name" value="Dihydrofolate Reductase, subunit A"/>
    <property type="match status" value="1"/>
</dbReference>
<dbReference type="GO" id="GO:0008703">
    <property type="term" value="F:5-amino-6-(5-phosphoribosylamino)uracil reductase activity"/>
    <property type="evidence" value="ECO:0007669"/>
    <property type="project" value="InterPro"/>
</dbReference>
<dbReference type="AlphaFoldDB" id="A0A4Q8BJ03"/>
<dbReference type="InterPro" id="IPR050765">
    <property type="entry name" value="Riboflavin_Biosynth_HTPR"/>
</dbReference>
<protein>
    <submittedName>
        <fullName evidence="2">Dihydrofolate reductase</fullName>
    </submittedName>
</protein>
<comment type="caution">
    <text evidence="2">The sequence shown here is derived from an EMBL/GenBank/DDBJ whole genome shotgun (WGS) entry which is preliminary data.</text>
</comment>
<organism evidence="2 3">
    <name type="scientific">Micromonospora kangleipakensis</name>
    <dbReference type="NCBI Taxonomy" id="1077942"/>
    <lineage>
        <taxon>Bacteria</taxon>
        <taxon>Bacillati</taxon>
        <taxon>Actinomycetota</taxon>
        <taxon>Actinomycetes</taxon>
        <taxon>Micromonosporales</taxon>
        <taxon>Micromonosporaceae</taxon>
        <taxon>Micromonospora</taxon>
    </lineage>
</organism>
<name>A0A4Q8BJ03_9ACTN</name>
<evidence type="ECO:0000259" key="1">
    <source>
        <dbReference type="Pfam" id="PF01872"/>
    </source>
</evidence>
<dbReference type="SUPFAM" id="SSF53597">
    <property type="entry name" value="Dihydrofolate reductase-like"/>
    <property type="match status" value="1"/>
</dbReference>
<dbReference type="InterPro" id="IPR002734">
    <property type="entry name" value="RibDG_C"/>
</dbReference>
<evidence type="ECO:0000313" key="3">
    <source>
        <dbReference type="Proteomes" id="UP000294114"/>
    </source>
</evidence>
<dbReference type="Proteomes" id="UP000294114">
    <property type="component" value="Unassembled WGS sequence"/>
</dbReference>
<dbReference type="InterPro" id="IPR024072">
    <property type="entry name" value="DHFR-like_dom_sf"/>
</dbReference>
<dbReference type="Pfam" id="PF01872">
    <property type="entry name" value="RibD_C"/>
    <property type="match status" value="1"/>
</dbReference>
<gene>
    <name evidence="2" type="ORF">EV384_6260</name>
</gene>
<proteinExistence type="predicted"/>
<feature type="domain" description="Bacterial bifunctional deaminase-reductase C-terminal" evidence="1">
    <location>
        <begin position="6"/>
        <end position="161"/>
    </location>
</feature>
<sequence length="179" mass="18741">MSGGLVRWHVTMSVDGFIAGPGDSMDWFLGQGYRASGAADEVIVGAGAILTGRRSHDVGRAMGQQPYGGAWRVPVLVLTHQPAEVDGPDVRGVSAEIGEAVAQARAAAGRRDVVVLGAHVARQCLDAGLLDDILIHVAPVLLGTGVRLLDRPGAAPVRLRQLDRADPALLPDLHFAVPR</sequence>
<reference evidence="2 3" key="1">
    <citation type="submission" date="2019-02" db="EMBL/GenBank/DDBJ databases">
        <title>Sequencing the genomes of 1000 actinobacteria strains.</title>
        <authorList>
            <person name="Klenk H.-P."/>
        </authorList>
    </citation>
    <scope>NUCLEOTIDE SEQUENCE [LARGE SCALE GENOMIC DNA]</scope>
    <source>
        <strain evidence="2 3">DSM 45612</strain>
    </source>
</reference>
<dbReference type="PANTHER" id="PTHR38011">
    <property type="entry name" value="DIHYDROFOLATE REDUCTASE FAMILY PROTEIN (AFU_ORTHOLOGUE AFUA_8G06820)"/>
    <property type="match status" value="1"/>
</dbReference>
<dbReference type="GO" id="GO:0009231">
    <property type="term" value="P:riboflavin biosynthetic process"/>
    <property type="evidence" value="ECO:0007669"/>
    <property type="project" value="InterPro"/>
</dbReference>
<keyword evidence="3" id="KW-1185">Reference proteome</keyword>